<keyword evidence="4" id="KW-0282">Flagellum</keyword>
<dbReference type="Proteomes" id="UP000504633">
    <property type="component" value="Unplaced"/>
</dbReference>
<keyword evidence="4" id="KW-0966">Cell projection</keyword>
<evidence type="ECO:0000313" key="3">
    <source>
        <dbReference type="Proteomes" id="UP000504633"/>
    </source>
</evidence>
<evidence type="ECO:0000256" key="2">
    <source>
        <dbReference type="SAM" id="Coils"/>
    </source>
</evidence>
<dbReference type="KEGG" id="dhe:111598228"/>
<keyword evidence="3" id="KW-1185">Reference proteome</keyword>
<dbReference type="OrthoDB" id="20035at2759"/>
<sequence>MLNQKLLKRKVLHEEVSDVWKEIEGNSRFNDSIEAAQLDLIVDLDEEFFNVSYDLVQQLVPLNSFVAGKMKLFVDIVGRLHEHYVKKVKVVQDLEDTVNAANERLKLALEVSAESSFVMKELRVALEEAWRTTDASEYRESLLTEHNIDYESKYGQSPTQSYSNLSQPKERQMRALVYRERDRLAGELKEHQKRLEQNRYYSAAVEAVNEKNLAKLREQHVQLKQIENQKYNVERENRITFEQLREKIINQRKKLELLTSRNKELNAFETKYKETLAVASGLKNVIENLVNENYNLQKVNLHIADESQARLATVTALRTANKSLTVENNEFRQEIRQLKCERKTKDLLFNQLNRRFLQLSQKNANLISNKALLTNEVTGLEKSLLGANAKLNEMTLGKEAAERLQIKLNTDLKHQADMNATLQHDLSIQRYRTQDARLMLDRANKGLDEKEILIHKINKEKHEIEQESGELSRTIEALEAKVAQKAEKIEDLSQQLEAKHQIYIKARKQMEVAHSEKMMLQKSMDLCGRERQKLQSLNAKLIFQINQFGQQVANNEKDMNLQKKHIDQLDTRLRHKQNEIHGKERQVEQMHAALAEQKVLNEQMHCTIDQDAKRFKQMAITLEENSKEKMVVGQQLVRRNCELSIVREKLAMIQLAMTRGTTQYNQRVEDIRLLKTEINNLRMSNTCMQRSVSKTANMRHEVVRIERQLVRERLNLTAITEELKYPCRIHRWRLLIGRDPSKYQLIRKIQVLLKHNIKLSVERLNMEHKVEDMQKLCDSFRKQVERMPDPSIAQRLWKQQRINQRQGRKLRAMKAELAINEIDMHSRDMIINEYNKVIRKECCQQPNNVVDTLLGVIAIGRGTQEVDEHFQMSSSSDWKVLEDTARVVAAQELSNKLMCHKENSADATA</sequence>
<protein>
    <submittedName>
        <fullName evidence="4">Cilia- and flagella-associated protein 58</fullName>
    </submittedName>
</protein>
<feature type="coiled-coil region" evidence="2">
    <location>
        <begin position="216"/>
        <end position="261"/>
    </location>
</feature>
<dbReference type="OMA" id="GTMQYNQ"/>
<feature type="coiled-coil region" evidence="2">
    <location>
        <begin position="440"/>
        <end position="499"/>
    </location>
</feature>
<name>A0A6J1LS69_DROHY</name>
<dbReference type="GO" id="GO:0005856">
    <property type="term" value="C:cytoskeleton"/>
    <property type="evidence" value="ECO:0007669"/>
    <property type="project" value="TreeGrafter"/>
</dbReference>
<keyword evidence="1 2" id="KW-0175">Coiled coil</keyword>
<dbReference type="AlphaFoldDB" id="A0A6J1LS69"/>
<dbReference type="GeneID" id="111598228"/>
<keyword evidence="4" id="KW-0969">Cilium</keyword>
<dbReference type="RefSeq" id="XP_023169156.2">
    <property type="nucleotide sequence ID" value="XM_023313388.2"/>
</dbReference>
<evidence type="ECO:0000313" key="4">
    <source>
        <dbReference type="RefSeq" id="XP_023169156.2"/>
    </source>
</evidence>
<dbReference type="PANTHER" id="PTHR32083:SF0">
    <property type="entry name" value="CILIA AND FLAGELLA-ASSOCIATED PROTEIN 58"/>
    <property type="match status" value="1"/>
</dbReference>
<accession>A0A6J1LS69</accession>
<dbReference type="PANTHER" id="PTHR32083">
    <property type="entry name" value="CILIA AND FLAGELLA-ASSOCIATED PROTEIN 58-RELATED"/>
    <property type="match status" value="1"/>
</dbReference>
<evidence type="ECO:0000256" key="1">
    <source>
        <dbReference type="ARBA" id="ARBA00023054"/>
    </source>
</evidence>
<gene>
    <name evidence="4" type="primary">LOC111598228</name>
</gene>
<organism evidence="3 4">
    <name type="scientific">Drosophila hydei</name>
    <name type="common">Fruit fly</name>
    <dbReference type="NCBI Taxonomy" id="7224"/>
    <lineage>
        <taxon>Eukaryota</taxon>
        <taxon>Metazoa</taxon>
        <taxon>Ecdysozoa</taxon>
        <taxon>Arthropoda</taxon>
        <taxon>Hexapoda</taxon>
        <taxon>Insecta</taxon>
        <taxon>Pterygota</taxon>
        <taxon>Neoptera</taxon>
        <taxon>Endopterygota</taxon>
        <taxon>Diptera</taxon>
        <taxon>Brachycera</taxon>
        <taxon>Muscomorpha</taxon>
        <taxon>Ephydroidea</taxon>
        <taxon>Drosophilidae</taxon>
        <taxon>Drosophila</taxon>
    </lineage>
</organism>
<proteinExistence type="predicted"/>
<reference evidence="4" key="1">
    <citation type="submission" date="2025-08" db="UniProtKB">
        <authorList>
            <consortium name="RefSeq"/>
        </authorList>
    </citation>
    <scope>IDENTIFICATION</scope>
    <source>
        <strain evidence="4">15085-1641.00</strain>
        <tissue evidence="4">Whole body</tissue>
    </source>
</reference>